<protein>
    <submittedName>
        <fullName evidence="1">Uncharacterized protein</fullName>
    </submittedName>
</protein>
<organism evidence="1 2">
    <name type="scientific">Lactobacillus gigeriorum DSM 23908 = CRBIP 24.85</name>
    <dbReference type="NCBI Taxonomy" id="1423751"/>
    <lineage>
        <taxon>Bacteria</taxon>
        <taxon>Bacillati</taxon>
        <taxon>Bacillota</taxon>
        <taxon>Bacilli</taxon>
        <taxon>Lactobacillales</taxon>
        <taxon>Lactobacillaceae</taxon>
        <taxon>Lactobacillus</taxon>
    </lineage>
</organism>
<name>I7LFB5_9LACO</name>
<comment type="caution">
    <text evidence="1">The sequence shown here is derived from an EMBL/GenBank/DDBJ whole genome shotgun (WGS) entry which is preliminary data.</text>
</comment>
<reference evidence="1 2" key="1">
    <citation type="submission" date="2012-06" db="EMBL/GenBank/DDBJ databases">
        <title>Draft genome sequence of Lactobacillus gigeriorum CRBIP 24.85T, isolated from chicken crop.</title>
        <authorList>
            <person name="Cousin S."/>
            <person name="Ma L."/>
            <person name="Creno S."/>
            <person name="Clermont D."/>
            <person name="Loux V."/>
            <person name="Bizet C."/>
            <person name="Bouchier C."/>
        </authorList>
    </citation>
    <scope>NUCLEOTIDE SEQUENCE [LARGE SCALE GENOMIC DNA]</scope>
    <source>
        <strain evidence="2">CRBIP 24.85T</strain>
    </source>
</reference>
<dbReference type="AlphaFoldDB" id="I7LFB5"/>
<dbReference type="Proteomes" id="UP000009326">
    <property type="component" value="Unassembled WGS sequence"/>
</dbReference>
<accession>I7LFB5</accession>
<evidence type="ECO:0000313" key="2">
    <source>
        <dbReference type="Proteomes" id="UP000009326"/>
    </source>
</evidence>
<sequence length="61" mass="7161">MDLGKYFLLLNDLVFGKVMANKETCKLFLQAVLPEMEIEKIEMAQPQERVKDFRDEHGGRF</sequence>
<evidence type="ECO:0000313" key="1">
    <source>
        <dbReference type="EMBL" id="CCI86523.1"/>
    </source>
</evidence>
<proteinExistence type="predicted"/>
<dbReference type="RefSeq" id="WP_008472489.1">
    <property type="nucleotide sequence ID" value="NZ_CAKC01000025.1"/>
</dbReference>
<dbReference type="EMBL" id="CAKC01000025">
    <property type="protein sequence ID" value="CCI86523.1"/>
    <property type="molecule type" value="Genomic_DNA"/>
</dbReference>
<gene>
    <name evidence="1" type="ORF">BN52_07980</name>
</gene>